<reference evidence="2 3" key="1">
    <citation type="submission" date="2018-08" db="EMBL/GenBank/DDBJ databases">
        <title>Mucilaginibacter terrae sp. nov., isolated from manganese diggings.</title>
        <authorList>
            <person name="Huang Y."/>
            <person name="Zhou Z."/>
        </authorList>
    </citation>
    <scope>NUCLEOTIDE SEQUENCE [LARGE SCALE GENOMIC DNA]</scope>
    <source>
        <strain evidence="2 3">ZH6</strain>
    </source>
</reference>
<dbReference type="SUPFAM" id="SSF53597">
    <property type="entry name" value="Dihydrofolate reductase-like"/>
    <property type="match status" value="1"/>
</dbReference>
<dbReference type="InterPro" id="IPR002734">
    <property type="entry name" value="RibDG_C"/>
</dbReference>
<dbReference type="AlphaFoldDB" id="A0A3E2NK95"/>
<dbReference type="Pfam" id="PF01872">
    <property type="entry name" value="RibD_C"/>
    <property type="match status" value="2"/>
</dbReference>
<feature type="domain" description="Bacterial bifunctional deaminase-reductase C-terminal" evidence="1">
    <location>
        <begin position="2"/>
        <end position="63"/>
    </location>
</feature>
<dbReference type="Gene3D" id="3.40.430.10">
    <property type="entry name" value="Dihydrofolate Reductase, subunit A"/>
    <property type="match status" value="1"/>
</dbReference>
<protein>
    <submittedName>
        <fullName evidence="2">Dihydrofolate reductase</fullName>
    </submittedName>
</protein>
<evidence type="ECO:0000313" key="3">
    <source>
        <dbReference type="Proteomes" id="UP000260823"/>
    </source>
</evidence>
<keyword evidence="3" id="KW-1185">Reference proteome</keyword>
<dbReference type="Proteomes" id="UP000260823">
    <property type="component" value="Unassembled WGS sequence"/>
</dbReference>
<accession>A0A3E2NK95</accession>
<evidence type="ECO:0000259" key="1">
    <source>
        <dbReference type="Pfam" id="PF01872"/>
    </source>
</evidence>
<proteinExistence type="predicted"/>
<name>A0A3E2NK95_9SPHI</name>
<comment type="caution">
    <text evidence="2">The sequence shown here is derived from an EMBL/GenBank/DDBJ whole genome shotgun (WGS) entry which is preliminary data.</text>
</comment>
<sequence length="181" mass="20269">MRKIILNVAVTLDGFIEGPNGEYDWCLTDQDYGMAAFFEETDAIFIGRKSYELIKAEDYSFPGKKMYVFSDTLTPGKNEDVEVIPSTNFDHAIDGILNEAGKSIWMFGGASLLSAFIKKNLVAEVLLSVHPVILGSGKPLFGNLEQKLDLELISQQTYNTGLVQLRYSIKPRFNMDMLNLL</sequence>
<dbReference type="PANTHER" id="PTHR38011">
    <property type="entry name" value="DIHYDROFOLATE REDUCTASE FAMILY PROTEIN (AFU_ORTHOLOGUE AFUA_8G06820)"/>
    <property type="match status" value="1"/>
</dbReference>
<dbReference type="EMBL" id="QWDE01000005">
    <property type="protein sequence ID" value="RFZ81415.1"/>
    <property type="molecule type" value="Genomic_DNA"/>
</dbReference>
<feature type="domain" description="Bacterial bifunctional deaminase-reductase C-terminal" evidence="1">
    <location>
        <begin position="79"/>
        <end position="163"/>
    </location>
</feature>
<dbReference type="GO" id="GO:0008703">
    <property type="term" value="F:5-amino-6-(5-phosphoribosylamino)uracil reductase activity"/>
    <property type="evidence" value="ECO:0007669"/>
    <property type="project" value="InterPro"/>
</dbReference>
<dbReference type="GO" id="GO:0009231">
    <property type="term" value="P:riboflavin biosynthetic process"/>
    <property type="evidence" value="ECO:0007669"/>
    <property type="project" value="InterPro"/>
</dbReference>
<dbReference type="InterPro" id="IPR050765">
    <property type="entry name" value="Riboflavin_Biosynth_HTPR"/>
</dbReference>
<dbReference type="PANTHER" id="PTHR38011:SF11">
    <property type="entry name" value="2,5-DIAMINO-6-RIBOSYLAMINO-4(3H)-PYRIMIDINONE 5'-PHOSPHATE REDUCTASE"/>
    <property type="match status" value="1"/>
</dbReference>
<organism evidence="2 3">
    <name type="scientific">Mucilaginibacter terrenus</name>
    <dbReference type="NCBI Taxonomy" id="2482727"/>
    <lineage>
        <taxon>Bacteria</taxon>
        <taxon>Pseudomonadati</taxon>
        <taxon>Bacteroidota</taxon>
        <taxon>Sphingobacteriia</taxon>
        <taxon>Sphingobacteriales</taxon>
        <taxon>Sphingobacteriaceae</taxon>
        <taxon>Mucilaginibacter</taxon>
    </lineage>
</organism>
<evidence type="ECO:0000313" key="2">
    <source>
        <dbReference type="EMBL" id="RFZ81415.1"/>
    </source>
</evidence>
<dbReference type="OrthoDB" id="195113at2"/>
<gene>
    <name evidence="2" type="ORF">DYU05_19225</name>
</gene>
<dbReference type="InterPro" id="IPR024072">
    <property type="entry name" value="DHFR-like_dom_sf"/>
</dbReference>
<dbReference type="RefSeq" id="WP_117384782.1">
    <property type="nucleotide sequence ID" value="NZ_QWDE01000005.1"/>
</dbReference>